<evidence type="ECO:0000313" key="3">
    <source>
        <dbReference type="Proteomes" id="UP000232875"/>
    </source>
</evidence>
<dbReference type="PANTHER" id="PTHR13016">
    <property type="entry name" value="AMMECR1 HOMOLOG"/>
    <property type="match status" value="1"/>
</dbReference>
<name>A0A2N1JA56_9BASI</name>
<evidence type="ECO:0000259" key="1">
    <source>
        <dbReference type="PROSITE" id="PS51112"/>
    </source>
</evidence>
<dbReference type="Gene3D" id="3.30.700.20">
    <property type="entry name" value="Hypothetical protein ph0010, domain 1"/>
    <property type="match status" value="1"/>
</dbReference>
<dbReference type="EMBL" id="KZ454991">
    <property type="protein sequence ID" value="PKI83372.1"/>
    <property type="molecule type" value="Genomic_DNA"/>
</dbReference>
<dbReference type="OrthoDB" id="24630at2759"/>
<dbReference type="Pfam" id="PF01871">
    <property type="entry name" value="AMMECR1"/>
    <property type="match status" value="1"/>
</dbReference>
<gene>
    <name evidence="2" type="ORF">MVES_002684</name>
</gene>
<dbReference type="InterPro" id="IPR002733">
    <property type="entry name" value="AMMECR1_domain"/>
</dbReference>
<dbReference type="InterPro" id="IPR027485">
    <property type="entry name" value="AMMECR1_N"/>
</dbReference>
<dbReference type="Proteomes" id="UP000232875">
    <property type="component" value="Unassembled WGS sequence"/>
</dbReference>
<reference evidence="2 3" key="1">
    <citation type="submission" date="2017-10" db="EMBL/GenBank/DDBJ databases">
        <title>A novel species of cold-tolerant Malassezia isolated from bats.</title>
        <authorList>
            <person name="Lorch J.M."/>
            <person name="Palmer J.M."/>
            <person name="Vanderwolf K.J."/>
            <person name="Schmidt K.Z."/>
            <person name="Verant M.L."/>
            <person name="Weller T.J."/>
            <person name="Blehert D.S."/>
        </authorList>
    </citation>
    <scope>NUCLEOTIDE SEQUENCE [LARGE SCALE GENOMIC DNA]</scope>
    <source>
        <strain evidence="2 3">NWHC:44797-103</strain>
    </source>
</reference>
<organism evidence="2 3">
    <name type="scientific">Malassezia vespertilionis</name>
    <dbReference type="NCBI Taxonomy" id="2020962"/>
    <lineage>
        <taxon>Eukaryota</taxon>
        <taxon>Fungi</taxon>
        <taxon>Dikarya</taxon>
        <taxon>Basidiomycota</taxon>
        <taxon>Ustilaginomycotina</taxon>
        <taxon>Malasseziomycetes</taxon>
        <taxon>Malasseziales</taxon>
        <taxon>Malasseziaceae</taxon>
        <taxon>Malassezia</taxon>
    </lineage>
</organism>
<dbReference type="STRING" id="2020962.A0A2N1JA56"/>
<dbReference type="InterPro" id="IPR036071">
    <property type="entry name" value="AMMECR1_dom_sf"/>
</dbReference>
<dbReference type="PROSITE" id="PS51112">
    <property type="entry name" value="AMMECR1"/>
    <property type="match status" value="1"/>
</dbReference>
<keyword evidence="3" id="KW-1185">Reference proteome</keyword>
<sequence length="249" mass="28406">MHDTVAEPHTALREHCYYCFEVIQSALRDRDDLPAPSFPRTETKVPLFVSWNILPVDAHSHAHTEPALRGCIGTFEPQDVVAGLQYFAYQSAFEDHRFSPMTESELPRLHCSVSLLSPFEPCADYSDWELGTHGVYLLMRDPAGASCDASAPTLPVYKTAGQRAYPDIFTVTFLPEVALDHGWTKRETIDRAIRKAGWHGNITEKMRMSLRVYRYTSRKATVTWDEYDTWARRKQDPVTQNIRGAETPQ</sequence>
<dbReference type="InterPro" id="IPR023473">
    <property type="entry name" value="AMMECR1"/>
</dbReference>
<dbReference type="AlphaFoldDB" id="A0A2N1JA56"/>
<proteinExistence type="predicted"/>
<evidence type="ECO:0000313" key="2">
    <source>
        <dbReference type="EMBL" id="PKI83372.1"/>
    </source>
</evidence>
<feature type="domain" description="AMMECR1" evidence="1">
    <location>
        <begin position="4"/>
        <end position="231"/>
    </location>
</feature>
<dbReference type="Gene3D" id="3.30.1490.150">
    <property type="entry name" value="Hypothetical protein ph0010, domain 2"/>
    <property type="match status" value="1"/>
</dbReference>
<accession>A0A2N1JA56</accession>
<dbReference type="SUPFAM" id="SSF143447">
    <property type="entry name" value="AMMECR1-like"/>
    <property type="match status" value="1"/>
</dbReference>
<protein>
    <recommendedName>
        <fullName evidence="1">AMMECR1 domain-containing protein</fullName>
    </recommendedName>
</protein>
<dbReference type="PANTHER" id="PTHR13016:SF0">
    <property type="entry name" value="AMME SYNDROME CANDIDATE GENE 1 PROTEIN"/>
    <property type="match status" value="1"/>
</dbReference>